<organism evidence="2 3">
    <name type="scientific">Wolfiporia cocos (strain MD-104)</name>
    <name type="common">Brown rot fungus</name>
    <dbReference type="NCBI Taxonomy" id="742152"/>
    <lineage>
        <taxon>Eukaryota</taxon>
        <taxon>Fungi</taxon>
        <taxon>Dikarya</taxon>
        <taxon>Basidiomycota</taxon>
        <taxon>Agaricomycotina</taxon>
        <taxon>Agaricomycetes</taxon>
        <taxon>Polyporales</taxon>
        <taxon>Phaeolaceae</taxon>
        <taxon>Wolfiporia</taxon>
    </lineage>
</organism>
<sequence>MFVYFILSIVSLNSGPLRVSYIIYQTTDSIVVVLYVIWAVFSALRIYAINGRGWRMPLTVLTLGLVPAVTNIYCFAKMTMISLPPPLVCTIASNEPDSLSNRLVALTRACVIACDAVVLLATWYTTVGIRRLARIAQVEVSLSALLLRDGTIYFVVLFVLNVLDIVLWLTRVFENLTVYNEVFTTILLSRFFLNLRQAPTASSDEPSLVSQISDPNFVTSKLIGPMDAPLDLLSTMETWHASELLSEDLTSLPDDLIHTDVGEGVDTSLWETAPLCSVDLH</sequence>
<keyword evidence="1" id="KW-0472">Membrane</keyword>
<evidence type="ECO:0000313" key="3">
    <source>
        <dbReference type="Proteomes" id="UP000218811"/>
    </source>
</evidence>
<feature type="transmembrane region" description="Helical" evidence="1">
    <location>
        <begin position="103"/>
        <end position="129"/>
    </location>
</feature>
<dbReference type="Proteomes" id="UP000218811">
    <property type="component" value="Unassembled WGS sequence"/>
</dbReference>
<dbReference type="EMBL" id="KB467954">
    <property type="protein sequence ID" value="PCH39080.1"/>
    <property type="molecule type" value="Genomic_DNA"/>
</dbReference>
<feature type="transmembrane region" description="Helical" evidence="1">
    <location>
        <begin position="60"/>
        <end position="83"/>
    </location>
</feature>
<keyword evidence="1" id="KW-1133">Transmembrane helix</keyword>
<feature type="transmembrane region" description="Helical" evidence="1">
    <location>
        <begin position="150"/>
        <end position="170"/>
    </location>
</feature>
<dbReference type="OrthoDB" id="2804471at2759"/>
<reference evidence="2 3" key="1">
    <citation type="journal article" date="2012" name="Science">
        <title>The Paleozoic origin of enzymatic lignin decomposition reconstructed from 31 fungal genomes.</title>
        <authorList>
            <person name="Floudas D."/>
            <person name="Binder M."/>
            <person name="Riley R."/>
            <person name="Barry K."/>
            <person name="Blanchette R.A."/>
            <person name="Henrissat B."/>
            <person name="Martinez A.T."/>
            <person name="Otillar R."/>
            <person name="Spatafora J.W."/>
            <person name="Yadav J.S."/>
            <person name="Aerts A."/>
            <person name="Benoit I."/>
            <person name="Boyd A."/>
            <person name="Carlson A."/>
            <person name="Copeland A."/>
            <person name="Coutinho P.M."/>
            <person name="de Vries R.P."/>
            <person name="Ferreira P."/>
            <person name="Findley K."/>
            <person name="Foster B."/>
            <person name="Gaskell J."/>
            <person name="Glotzer D."/>
            <person name="Gorecki P."/>
            <person name="Heitman J."/>
            <person name="Hesse C."/>
            <person name="Hori C."/>
            <person name="Igarashi K."/>
            <person name="Jurgens J.A."/>
            <person name="Kallen N."/>
            <person name="Kersten P."/>
            <person name="Kohler A."/>
            <person name="Kuees U."/>
            <person name="Kumar T.K.A."/>
            <person name="Kuo A."/>
            <person name="LaButti K."/>
            <person name="Larrondo L.F."/>
            <person name="Lindquist E."/>
            <person name="Ling A."/>
            <person name="Lombard V."/>
            <person name="Lucas S."/>
            <person name="Lundell T."/>
            <person name="Martin R."/>
            <person name="McLaughlin D.J."/>
            <person name="Morgenstern I."/>
            <person name="Morin E."/>
            <person name="Murat C."/>
            <person name="Nagy L.G."/>
            <person name="Nolan M."/>
            <person name="Ohm R.A."/>
            <person name="Patyshakuliyeva A."/>
            <person name="Rokas A."/>
            <person name="Ruiz-Duenas F.J."/>
            <person name="Sabat G."/>
            <person name="Salamov A."/>
            <person name="Samejima M."/>
            <person name="Schmutz J."/>
            <person name="Slot J.C."/>
            <person name="St John F."/>
            <person name="Stenlid J."/>
            <person name="Sun H."/>
            <person name="Sun S."/>
            <person name="Syed K."/>
            <person name="Tsang A."/>
            <person name="Wiebenga A."/>
            <person name="Young D."/>
            <person name="Pisabarro A."/>
            <person name="Eastwood D.C."/>
            <person name="Martin F."/>
            <person name="Cullen D."/>
            <person name="Grigoriev I.V."/>
            <person name="Hibbett D.S."/>
        </authorList>
    </citation>
    <scope>NUCLEOTIDE SEQUENCE [LARGE SCALE GENOMIC DNA]</scope>
    <source>
        <strain evidence="2 3">MD-104</strain>
    </source>
</reference>
<protein>
    <submittedName>
        <fullName evidence="2">Uncharacterized protein</fullName>
    </submittedName>
</protein>
<dbReference type="AlphaFoldDB" id="A0A2H3JA19"/>
<evidence type="ECO:0000256" key="1">
    <source>
        <dbReference type="SAM" id="Phobius"/>
    </source>
</evidence>
<keyword evidence="1" id="KW-0812">Transmembrane</keyword>
<feature type="transmembrane region" description="Helical" evidence="1">
    <location>
        <begin position="30"/>
        <end position="48"/>
    </location>
</feature>
<gene>
    <name evidence="2" type="ORF">WOLCODRAFT_129036</name>
</gene>
<dbReference type="OMA" id="TWHASEL"/>
<keyword evidence="3" id="KW-1185">Reference proteome</keyword>
<accession>A0A2H3JA19</accession>
<name>A0A2H3JA19_WOLCO</name>
<dbReference type="STRING" id="742152.A0A2H3JA19"/>
<proteinExistence type="predicted"/>
<evidence type="ECO:0000313" key="2">
    <source>
        <dbReference type="EMBL" id="PCH39080.1"/>
    </source>
</evidence>